<name>A0AAV2L1M9_KNICA</name>
<evidence type="ECO:0000313" key="1">
    <source>
        <dbReference type="EMBL" id="CAL1596210.1"/>
    </source>
</evidence>
<organism evidence="1 2">
    <name type="scientific">Knipowitschia caucasica</name>
    <name type="common">Caucasian dwarf goby</name>
    <name type="synonym">Pomatoschistus caucasicus</name>
    <dbReference type="NCBI Taxonomy" id="637954"/>
    <lineage>
        <taxon>Eukaryota</taxon>
        <taxon>Metazoa</taxon>
        <taxon>Chordata</taxon>
        <taxon>Craniata</taxon>
        <taxon>Vertebrata</taxon>
        <taxon>Euteleostomi</taxon>
        <taxon>Actinopterygii</taxon>
        <taxon>Neopterygii</taxon>
        <taxon>Teleostei</taxon>
        <taxon>Neoteleostei</taxon>
        <taxon>Acanthomorphata</taxon>
        <taxon>Gobiaria</taxon>
        <taxon>Gobiiformes</taxon>
        <taxon>Gobioidei</taxon>
        <taxon>Gobiidae</taxon>
        <taxon>Gobiinae</taxon>
        <taxon>Knipowitschia</taxon>
    </lineage>
</organism>
<reference evidence="1 2" key="1">
    <citation type="submission" date="2024-04" db="EMBL/GenBank/DDBJ databases">
        <authorList>
            <person name="Waldvogel A.-M."/>
            <person name="Schoenle A."/>
        </authorList>
    </citation>
    <scope>NUCLEOTIDE SEQUENCE [LARGE SCALE GENOMIC DNA]</scope>
</reference>
<sequence length="119" mass="13602">MWRRDKVPGKTSLRHFPVSSASAAKWREKLPLLIVWGQPWDEPPDTTLIYYSHISAGCFIDHFSSPALSPSLPSLRYLRLGLHTHTHIPPSPPIAHRRFLDSGHLDVPLFLSYCFLYPS</sequence>
<accession>A0AAV2L1M9</accession>
<dbReference type="EMBL" id="OZ035843">
    <property type="protein sequence ID" value="CAL1596210.1"/>
    <property type="molecule type" value="Genomic_DNA"/>
</dbReference>
<dbReference type="Proteomes" id="UP001497482">
    <property type="component" value="Chromosome 21"/>
</dbReference>
<keyword evidence="2" id="KW-1185">Reference proteome</keyword>
<dbReference type="AlphaFoldDB" id="A0AAV2L1M9"/>
<evidence type="ECO:0000313" key="2">
    <source>
        <dbReference type="Proteomes" id="UP001497482"/>
    </source>
</evidence>
<proteinExistence type="predicted"/>
<gene>
    <name evidence="1" type="ORF">KC01_LOCUS24911</name>
</gene>
<protein>
    <submittedName>
        <fullName evidence="1">Uncharacterized protein</fullName>
    </submittedName>
</protein>